<protein>
    <submittedName>
        <fullName evidence="1">3985_t:CDS:1</fullName>
    </submittedName>
</protein>
<dbReference type="EMBL" id="CAJVPQ010001202">
    <property type="protein sequence ID" value="CAG8538121.1"/>
    <property type="molecule type" value="Genomic_DNA"/>
</dbReference>
<comment type="caution">
    <text evidence="1">The sequence shown here is derived from an EMBL/GenBank/DDBJ whole genome shotgun (WGS) entry which is preliminary data.</text>
</comment>
<evidence type="ECO:0000313" key="2">
    <source>
        <dbReference type="Proteomes" id="UP000789570"/>
    </source>
</evidence>
<gene>
    <name evidence="1" type="ORF">FCALED_LOCUS5505</name>
</gene>
<reference evidence="1" key="1">
    <citation type="submission" date="2021-06" db="EMBL/GenBank/DDBJ databases">
        <authorList>
            <person name="Kallberg Y."/>
            <person name="Tangrot J."/>
            <person name="Rosling A."/>
        </authorList>
    </citation>
    <scope>NUCLEOTIDE SEQUENCE</scope>
    <source>
        <strain evidence="1">UK204</strain>
    </source>
</reference>
<dbReference type="AlphaFoldDB" id="A0A9N9FJN5"/>
<proteinExistence type="predicted"/>
<keyword evidence="2" id="KW-1185">Reference proteome</keyword>
<evidence type="ECO:0000313" key="1">
    <source>
        <dbReference type="EMBL" id="CAG8538121.1"/>
    </source>
</evidence>
<accession>A0A9N9FJN5</accession>
<sequence>MYCSDDRDICQHLYGGIEKYLETCDHYLLHNNLKMQMICIYIVDSIALNRRVDHRIAKEIKAKLLIPFNGASEEVISKTLAKDLIEEYTDEMNKNNEFLFENERISKVFCDTLAWTDNNDTSSISSIDSKDSEVRILDNN</sequence>
<name>A0A9N9FJN5_9GLOM</name>
<dbReference type="Proteomes" id="UP000789570">
    <property type="component" value="Unassembled WGS sequence"/>
</dbReference>
<organism evidence="1 2">
    <name type="scientific">Funneliformis caledonium</name>
    <dbReference type="NCBI Taxonomy" id="1117310"/>
    <lineage>
        <taxon>Eukaryota</taxon>
        <taxon>Fungi</taxon>
        <taxon>Fungi incertae sedis</taxon>
        <taxon>Mucoromycota</taxon>
        <taxon>Glomeromycotina</taxon>
        <taxon>Glomeromycetes</taxon>
        <taxon>Glomerales</taxon>
        <taxon>Glomeraceae</taxon>
        <taxon>Funneliformis</taxon>
    </lineage>
</organism>